<evidence type="ECO:0000313" key="1">
    <source>
        <dbReference type="EMBL" id="MFD2732049.1"/>
    </source>
</evidence>
<dbReference type="Pfam" id="PF14390">
    <property type="entry name" value="DUF4420"/>
    <property type="match status" value="1"/>
</dbReference>
<protein>
    <submittedName>
        <fullName evidence="1">PD-(D/E)XK motif protein</fullName>
    </submittedName>
</protein>
<name>A0ABW5TSJ2_9SPHI</name>
<proteinExistence type="predicted"/>
<organism evidence="1 2">
    <name type="scientific">Pedobacter alpinus</name>
    <dbReference type="NCBI Taxonomy" id="1590643"/>
    <lineage>
        <taxon>Bacteria</taxon>
        <taxon>Pseudomonadati</taxon>
        <taxon>Bacteroidota</taxon>
        <taxon>Sphingobacteriia</taxon>
        <taxon>Sphingobacteriales</taxon>
        <taxon>Sphingobacteriaceae</taxon>
        <taxon>Pedobacter</taxon>
    </lineage>
</organism>
<dbReference type="Proteomes" id="UP001597546">
    <property type="component" value="Unassembled WGS sequence"/>
</dbReference>
<dbReference type="RefSeq" id="WP_379041379.1">
    <property type="nucleotide sequence ID" value="NZ_JBHSKW010000014.1"/>
</dbReference>
<dbReference type="EMBL" id="JBHULV010000029">
    <property type="protein sequence ID" value="MFD2732049.1"/>
    <property type="molecule type" value="Genomic_DNA"/>
</dbReference>
<evidence type="ECO:0000313" key="2">
    <source>
        <dbReference type="Proteomes" id="UP001597546"/>
    </source>
</evidence>
<reference evidence="2" key="1">
    <citation type="journal article" date="2019" name="Int. J. Syst. Evol. Microbiol.">
        <title>The Global Catalogue of Microorganisms (GCM) 10K type strain sequencing project: providing services to taxonomists for standard genome sequencing and annotation.</title>
        <authorList>
            <consortium name="The Broad Institute Genomics Platform"/>
            <consortium name="The Broad Institute Genome Sequencing Center for Infectious Disease"/>
            <person name="Wu L."/>
            <person name="Ma J."/>
        </authorList>
    </citation>
    <scope>NUCLEOTIDE SEQUENCE [LARGE SCALE GENOMIC DNA]</scope>
    <source>
        <strain evidence="2">KCTC 42456</strain>
    </source>
</reference>
<dbReference type="InterPro" id="IPR025534">
    <property type="entry name" value="DUF4420"/>
</dbReference>
<keyword evidence="2" id="KW-1185">Reference proteome</keyword>
<comment type="caution">
    <text evidence="1">The sequence shown here is derived from an EMBL/GenBank/DDBJ whole genome shotgun (WGS) entry which is preliminary data.</text>
</comment>
<sequence>MELKQLSQKWALLDVGKVGIQSIRLNSETIPDLFIGINIEGYRNLILKLPSGYVADFQSSTKQNLSLELYTETKWVVLTLLDVQYSDLFDDLIYSIYYKVRQMLEPKAYISEFLLTYYKWSEFFQDNRGDTLSDETIRGLLGELIYLHEQIKECKATELNDMLNSWKGPYDTGHDFIGEFKNTEVKTKTISSSGILISSEYQLETEPNKELDLLIVTIESDTEGITLKELVMMIRETIGLKLGDFGIVITALLQKGITMLNLDTYDHLRYTPIEMSFYNVEESSFPKLIRSELNEGISSVKYKINIQTIASYLTNKIEF</sequence>
<gene>
    <name evidence="1" type="ORF">ACFSSE_10080</name>
</gene>
<accession>A0ABW5TSJ2</accession>